<gene>
    <name evidence="6" type="primary">rpl23</name>
    <name evidence="8" type="ORF">ACFQL7_09530</name>
</gene>
<organism evidence="8 9">
    <name type="scientific">Halocatena marina</name>
    <dbReference type="NCBI Taxonomy" id="2934937"/>
    <lineage>
        <taxon>Archaea</taxon>
        <taxon>Methanobacteriati</taxon>
        <taxon>Methanobacteriota</taxon>
        <taxon>Stenosarchaea group</taxon>
        <taxon>Halobacteria</taxon>
        <taxon>Halobacteriales</taxon>
        <taxon>Natronomonadaceae</taxon>
        <taxon>Halocatena</taxon>
    </lineage>
</organism>
<dbReference type="InterPro" id="IPR012678">
    <property type="entry name" value="Ribosomal_uL23/eL15/eS24_sf"/>
</dbReference>
<keyword evidence="5 6" id="KW-0687">Ribonucleoprotein</keyword>
<dbReference type="GO" id="GO:0006412">
    <property type="term" value="P:translation"/>
    <property type="evidence" value="ECO:0007669"/>
    <property type="project" value="UniProtKB-UniRule"/>
</dbReference>
<dbReference type="NCBIfam" id="TIGR03636">
    <property type="entry name" value="uL23_arch"/>
    <property type="match status" value="1"/>
</dbReference>
<sequence>MSNGTDIIRHPNVTEKAMDKMDYDNKLEFIVALDASKPEIKEALAELFDIAAESVTTQVTPQGTKKATVRLSEDDDAQEVASRIGVF</sequence>
<keyword evidence="2 6" id="KW-0699">rRNA-binding</keyword>
<proteinExistence type="inferred from homology"/>
<dbReference type="EMBL" id="JBHTAX010000001">
    <property type="protein sequence ID" value="MFC7190072.1"/>
    <property type="molecule type" value="Genomic_DNA"/>
</dbReference>
<accession>A0ABD5YMB3</accession>
<dbReference type="Gene3D" id="3.30.70.330">
    <property type="match status" value="1"/>
</dbReference>
<evidence type="ECO:0000256" key="2">
    <source>
        <dbReference type="ARBA" id="ARBA00022730"/>
    </source>
</evidence>
<evidence type="ECO:0000313" key="8">
    <source>
        <dbReference type="EMBL" id="MFC7190072.1"/>
    </source>
</evidence>
<dbReference type="NCBIfam" id="NF011118">
    <property type="entry name" value="PRK14548.1"/>
    <property type="match status" value="1"/>
</dbReference>
<reference evidence="8 9" key="1">
    <citation type="journal article" date="2019" name="Int. J. Syst. Evol. Microbiol.">
        <title>The Global Catalogue of Microorganisms (GCM) 10K type strain sequencing project: providing services to taxonomists for standard genome sequencing and annotation.</title>
        <authorList>
            <consortium name="The Broad Institute Genomics Platform"/>
            <consortium name="The Broad Institute Genome Sequencing Center for Infectious Disease"/>
            <person name="Wu L."/>
            <person name="Ma J."/>
        </authorList>
    </citation>
    <scope>NUCLEOTIDE SEQUENCE [LARGE SCALE GENOMIC DNA]</scope>
    <source>
        <strain evidence="8 9">RDMS1</strain>
    </source>
</reference>
<dbReference type="RefSeq" id="WP_248906561.1">
    <property type="nucleotide sequence ID" value="NZ_CP109979.1"/>
</dbReference>
<keyword evidence="9" id="KW-1185">Reference proteome</keyword>
<dbReference type="InterPro" id="IPR012677">
    <property type="entry name" value="Nucleotide-bd_a/b_plait_sf"/>
</dbReference>
<dbReference type="InterPro" id="IPR019985">
    <property type="entry name" value="Ribosomal_uL23"/>
</dbReference>
<dbReference type="GeneID" id="76199646"/>
<dbReference type="HAMAP" id="MF_01369_A">
    <property type="entry name" value="Ribosomal_uL23_A"/>
    <property type="match status" value="1"/>
</dbReference>
<dbReference type="PROSITE" id="PS00050">
    <property type="entry name" value="RIBOSOMAL_L23"/>
    <property type="match status" value="1"/>
</dbReference>
<keyword evidence="3 6" id="KW-0694">RNA-binding</keyword>
<dbReference type="FunFam" id="3.30.70.330:FF:000532">
    <property type="entry name" value="50S ribosomal protein L23"/>
    <property type="match status" value="1"/>
</dbReference>
<comment type="similarity">
    <text evidence="1 6 7">Belongs to the universal ribosomal protein uL23 family.</text>
</comment>
<comment type="caution">
    <text evidence="8">The sequence shown here is derived from an EMBL/GenBank/DDBJ whole genome shotgun (WGS) entry which is preliminary data.</text>
</comment>
<evidence type="ECO:0000313" key="9">
    <source>
        <dbReference type="Proteomes" id="UP001596417"/>
    </source>
</evidence>
<evidence type="ECO:0000256" key="6">
    <source>
        <dbReference type="HAMAP-Rule" id="MF_01369"/>
    </source>
</evidence>
<evidence type="ECO:0000256" key="3">
    <source>
        <dbReference type="ARBA" id="ARBA00022884"/>
    </source>
</evidence>
<comment type="subunit">
    <text evidence="6">Part of the 50S ribosomal subunit. Contacts protein L29.</text>
</comment>
<evidence type="ECO:0000256" key="4">
    <source>
        <dbReference type="ARBA" id="ARBA00022980"/>
    </source>
</evidence>
<dbReference type="Pfam" id="PF00276">
    <property type="entry name" value="Ribosomal_L23"/>
    <property type="match status" value="1"/>
</dbReference>
<dbReference type="GO" id="GO:1990904">
    <property type="term" value="C:ribonucleoprotein complex"/>
    <property type="evidence" value="ECO:0007669"/>
    <property type="project" value="UniProtKB-KW"/>
</dbReference>
<name>A0ABD5YMB3_9EURY</name>
<keyword evidence="4 6" id="KW-0689">Ribosomal protein</keyword>
<dbReference type="GO" id="GO:0019843">
    <property type="term" value="F:rRNA binding"/>
    <property type="evidence" value="ECO:0007669"/>
    <property type="project" value="UniProtKB-UniRule"/>
</dbReference>
<evidence type="ECO:0000256" key="1">
    <source>
        <dbReference type="ARBA" id="ARBA00006700"/>
    </source>
</evidence>
<dbReference type="PANTHER" id="PTHR11620">
    <property type="entry name" value="60S RIBOSOMAL PROTEIN L23A"/>
    <property type="match status" value="1"/>
</dbReference>
<dbReference type="GO" id="GO:0005840">
    <property type="term" value="C:ribosome"/>
    <property type="evidence" value="ECO:0007669"/>
    <property type="project" value="UniProtKB-UniRule"/>
</dbReference>
<dbReference type="InterPro" id="IPR013025">
    <property type="entry name" value="Ribosomal_uL23-like"/>
</dbReference>
<dbReference type="GO" id="GO:0003735">
    <property type="term" value="F:structural constituent of ribosome"/>
    <property type="evidence" value="ECO:0007669"/>
    <property type="project" value="UniProtKB-UniRule"/>
</dbReference>
<evidence type="ECO:0000256" key="7">
    <source>
        <dbReference type="RuleBase" id="RU003934"/>
    </source>
</evidence>
<protein>
    <recommendedName>
        <fullName evidence="6">Large ribosomal subunit protein uL23</fullName>
    </recommendedName>
</protein>
<dbReference type="InterPro" id="IPR001014">
    <property type="entry name" value="Ribosomal_uL23_CS"/>
</dbReference>
<dbReference type="AlphaFoldDB" id="A0ABD5YMB3"/>
<dbReference type="Proteomes" id="UP001596417">
    <property type="component" value="Unassembled WGS sequence"/>
</dbReference>
<evidence type="ECO:0000256" key="5">
    <source>
        <dbReference type="ARBA" id="ARBA00023274"/>
    </source>
</evidence>
<dbReference type="SUPFAM" id="SSF54189">
    <property type="entry name" value="Ribosomal proteins S24e, L23 and L15e"/>
    <property type="match status" value="1"/>
</dbReference>
<comment type="function">
    <text evidence="6">Binds to 23S rRNA. One of the proteins that surrounds the polypeptide exit tunnel on the outside of the ribosome.</text>
</comment>